<evidence type="ECO:0000256" key="5">
    <source>
        <dbReference type="SAM" id="MobiDB-lite"/>
    </source>
</evidence>
<dbReference type="Proteomes" id="UP000522313">
    <property type="component" value="Unassembled WGS sequence"/>
</dbReference>
<dbReference type="InterPro" id="IPR012910">
    <property type="entry name" value="Plug_dom"/>
</dbReference>
<keyword evidence="4" id="KW-0798">TonB box</keyword>
<dbReference type="InterPro" id="IPR010104">
    <property type="entry name" value="TonB_rcpt_bac"/>
</dbReference>
<evidence type="ECO:0000313" key="8">
    <source>
        <dbReference type="EMBL" id="MBB6505647.1"/>
    </source>
</evidence>
<dbReference type="AlphaFoldDB" id="A0A7X0JFE5"/>
<keyword evidence="8" id="KW-0675">Receptor</keyword>
<dbReference type="InterPro" id="IPR036942">
    <property type="entry name" value="Beta-barrel_TonB_sf"/>
</dbReference>
<dbReference type="InterPro" id="IPR000531">
    <property type="entry name" value="Beta-barrel_TonB"/>
</dbReference>
<dbReference type="Pfam" id="PF07715">
    <property type="entry name" value="Plug"/>
    <property type="match status" value="1"/>
</dbReference>
<evidence type="ECO:0000259" key="7">
    <source>
        <dbReference type="Pfam" id="PF07715"/>
    </source>
</evidence>
<reference evidence="8 9" key="2">
    <citation type="submission" date="2020-08" db="EMBL/GenBank/DDBJ databases">
        <authorList>
            <person name="Partida-Martinez L."/>
            <person name="Huntemann M."/>
            <person name="Clum A."/>
            <person name="Wang J."/>
            <person name="Palaniappan K."/>
            <person name="Ritter S."/>
            <person name="Chen I.-M."/>
            <person name="Stamatis D."/>
            <person name="Reddy T."/>
            <person name="O'Malley R."/>
            <person name="Daum C."/>
            <person name="Shapiro N."/>
            <person name="Ivanova N."/>
            <person name="Kyrpides N."/>
            <person name="Woyke T."/>
        </authorList>
    </citation>
    <scope>NUCLEOTIDE SEQUENCE [LARGE SCALE GENOMIC DNA]</scope>
    <source>
        <strain evidence="8 9">AS3.13</strain>
    </source>
</reference>
<accession>A0A7X0JFE5</accession>
<evidence type="ECO:0000259" key="6">
    <source>
        <dbReference type="Pfam" id="PF00593"/>
    </source>
</evidence>
<comment type="similarity">
    <text evidence="4">Belongs to the TonB-dependent receptor family.</text>
</comment>
<dbReference type="NCBIfam" id="TIGR01782">
    <property type="entry name" value="TonB-Xanth-Caul"/>
    <property type="match status" value="1"/>
</dbReference>
<dbReference type="InterPro" id="IPR037066">
    <property type="entry name" value="Plug_dom_sf"/>
</dbReference>
<dbReference type="EMBL" id="JACHBT010000014">
    <property type="protein sequence ID" value="MBB6505647.1"/>
    <property type="molecule type" value="Genomic_DNA"/>
</dbReference>
<evidence type="ECO:0000256" key="1">
    <source>
        <dbReference type="ARBA" id="ARBA00004442"/>
    </source>
</evidence>
<name>A0A7X0JFE5_9SPHN</name>
<feature type="domain" description="TonB-dependent receptor plug" evidence="7">
    <location>
        <begin position="56"/>
        <end position="144"/>
    </location>
</feature>
<feature type="region of interest" description="Disordered" evidence="5">
    <location>
        <begin position="655"/>
        <end position="675"/>
    </location>
</feature>
<comment type="caution">
    <text evidence="8">The sequence shown here is derived from an EMBL/GenBank/DDBJ whole genome shotgun (WGS) entry which is preliminary data.</text>
</comment>
<sequence length="898" mass="100154">MSLVIASPAIAQESANASQTAGKPKEVSTTIESDNVGQDIVVRGLRASLAKSRDQKRRAAQIVDVITADDIGKLPDKNVVDALQRVPGIIMDRTRGEGGDFSLRGLYGVMTTVDGTPTFSGINRTTNLADMPADLVSGIQVYKTRTPDQIEGSKSGVVNLTLRKPTDFKKGWTFAANARGDYSDQVKKINPFVSGVVSYNTDTDPGKFGFVVSGSHNYVRYNESMRGNNNPAKLRSPRQIVEPATTPANLYVPYNSYFLARAGYNQRDSLNTSIQWRPDDQWSFSSDFAISRADRPNFDDDFNFPVRDTFSSYPAPRLTNLVIGPDGRSISALTVETRQPLGPGKNYANAIWNNKSAKQTVEYSGDVAHLIVSHNYAISDYKEDQIYHKVQFANNPVYDMVFNTDKDPRGGVAVALRGLDLADPANYSNLSQVRQSRWFTHSTERELKFDLQLQTEWPLVDFLKFGGRRAKRTFRSTYAGRGTDESLNIPISSLGGYKLTPVATALQGSGDDLSWLIGNAASITNAWSQLRPIVAQRFPDFAAGEWPAYKPTDTVHGFETSYAAYGLAHYQFDLLIPIEGIVGARVVHAKTVMNSFAKIDNPQGDPIYKAQRGRGNTIDILPSLNAIGHITDGLQLRLSWTKDMQRPYLGDLNPSITLSSPSSSNPSGSGGNPALQPVRLKKLDASLEWYFGKTGSVSVALFDWREQGTLVDDTRFENLPGYTVPVLIRRKYNGGRSKYRGIEAQGTTFLPFLPWLFRYVGVNGNFTLFDSKIELPEFDDVTKTTKWFETQQFWQSKYAFNAAVFYEHAGLNARVAYNWRGKRVDRFDSVNPYLNLFTDPTQRLDASINYDVNEHFSVGVEATNLTRKGDRNFWGYYTVPQEITYFARTFAMTARARF</sequence>
<dbReference type="PANTHER" id="PTHR40980:SF3">
    <property type="entry name" value="TONB-DEPENDENT RECEPTOR-LIKE BETA-BARREL DOMAIN-CONTAINING PROTEIN"/>
    <property type="match status" value="1"/>
</dbReference>
<keyword evidence="3" id="KW-0998">Cell outer membrane</keyword>
<dbReference type="SUPFAM" id="SSF56935">
    <property type="entry name" value="Porins"/>
    <property type="match status" value="1"/>
</dbReference>
<dbReference type="Gene3D" id="2.40.170.20">
    <property type="entry name" value="TonB-dependent receptor, beta-barrel domain"/>
    <property type="match status" value="1"/>
</dbReference>
<keyword evidence="2 4" id="KW-0472">Membrane</keyword>
<organism evidence="8 9">
    <name type="scientific">Sphingomonas endophytica</name>
    <dbReference type="NCBI Taxonomy" id="869719"/>
    <lineage>
        <taxon>Bacteria</taxon>
        <taxon>Pseudomonadati</taxon>
        <taxon>Pseudomonadota</taxon>
        <taxon>Alphaproteobacteria</taxon>
        <taxon>Sphingomonadales</taxon>
        <taxon>Sphingomonadaceae</taxon>
        <taxon>Sphingomonas</taxon>
    </lineage>
</organism>
<gene>
    <name evidence="8" type="ORF">F4693_002642</name>
</gene>
<dbReference type="Pfam" id="PF00593">
    <property type="entry name" value="TonB_dep_Rec_b-barrel"/>
    <property type="match status" value="1"/>
</dbReference>
<evidence type="ECO:0000256" key="2">
    <source>
        <dbReference type="ARBA" id="ARBA00023136"/>
    </source>
</evidence>
<evidence type="ECO:0000313" key="9">
    <source>
        <dbReference type="Proteomes" id="UP000522313"/>
    </source>
</evidence>
<evidence type="ECO:0000256" key="3">
    <source>
        <dbReference type="ARBA" id="ARBA00023237"/>
    </source>
</evidence>
<reference evidence="8 9" key="1">
    <citation type="submission" date="2020-08" db="EMBL/GenBank/DDBJ databases">
        <title>The Agave Microbiome: Exploring the role of microbial communities in plant adaptations to desert environments.</title>
        <authorList>
            <person name="Partida-Martinez L.P."/>
        </authorList>
    </citation>
    <scope>NUCLEOTIDE SEQUENCE [LARGE SCALE GENOMIC DNA]</scope>
    <source>
        <strain evidence="8 9">AS3.13</strain>
    </source>
</reference>
<dbReference type="PANTHER" id="PTHR40980">
    <property type="entry name" value="PLUG DOMAIN-CONTAINING PROTEIN"/>
    <property type="match status" value="1"/>
</dbReference>
<comment type="subcellular location">
    <subcellularLocation>
        <location evidence="1 4">Cell outer membrane</location>
    </subcellularLocation>
</comment>
<evidence type="ECO:0000256" key="4">
    <source>
        <dbReference type="RuleBase" id="RU003357"/>
    </source>
</evidence>
<feature type="domain" description="TonB-dependent receptor-like beta-barrel" evidence="6">
    <location>
        <begin position="410"/>
        <end position="865"/>
    </location>
</feature>
<protein>
    <submittedName>
        <fullName evidence="8">TonB-dependent receptor</fullName>
    </submittedName>
</protein>
<dbReference type="Gene3D" id="2.170.130.10">
    <property type="entry name" value="TonB-dependent receptor, plug domain"/>
    <property type="match status" value="1"/>
</dbReference>
<dbReference type="GO" id="GO:0009279">
    <property type="term" value="C:cell outer membrane"/>
    <property type="evidence" value="ECO:0007669"/>
    <property type="project" value="UniProtKB-SubCell"/>
</dbReference>
<proteinExistence type="inferred from homology"/>